<comment type="caution">
    <text evidence="8">The sequence shown here is derived from an EMBL/GenBank/DDBJ whole genome shotgun (WGS) entry which is preliminary data.</text>
</comment>
<dbReference type="EC" id="2.7.13.3" evidence="2"/>
<dbReference type="InterPro" id="IPR005467">
    <property type="entry name" value="His_kinase_dom"/>
</dbReference>
<dbReference type="Gene3D" id="1.10.287.130">
    <property type="match status" value="1"/>
</dbReference>
<dbReference type="SUPFAM" id="SSF55785">
    <property type="entry name" value="PYP-like sensor domain (PAS domain)"/>
    <property type="match status" value="1"/>
</dbReference>
<dbReference type="InterPro" id="IPR036890">
    <property type="entry name" value="HATPase_C_sf"/>
</dbReference>
<gene>
    <name evidence="8" type="ORF">RICGR_1348</name>
</gene>
<dbReference type="Pfam" id="PF00512">
    <property type="entry name" value="HisKA"/>
    <property type="match status" value="1"/>
</dbReference>
<dbReference type="Gene3D" id="3.30.565.10">
    <property type="entry name" value="Histidine kinase-like ATPase, C-terminal domain"/>
    <property type="match status" value="1"/>
</dbReference>
<accession>A8PPP1</accession>
<dbReference type="PROSITE" id="PS50113">
    <property type="entry name" value="PAC"/>
    <property type="match status" value="1"/>
</dbReference>
<evidence type="ECO:0000313" key="9">
    <source>
        <dbReference type="Proteomes" id="UP000054075"/>
    </source>
</evidence>
<dbReference type="PANTHER" id="PTHR43047:SF72">
    <property type="entry name" value="OSMOSENSING HISTIDINE PROTEIN KINASE SLN1"/>
    <property type="match status" value="1"/>
</dbReference>
<dbReference type="Gene3D" id="3.30.450.20">
    <property type="entry name" value="PAS domain"/>
    <property type="match status" value="1"/>
</dbReference>
<keyword evidence="3" id="KW-0597">Phosphoprotein</keyword>
<keyword evidence="4" id="KW-0808">Transferase</keyword>
<dbReference type="InterPro" id="IPR000700">
    <property type="entry name" value="PAS-assoc_C"/>
</dbReference>
<dbReference type="InterPro" id="IPR036097">
    <property type="entry name" value="HisK_dim/P_sf"/>
</dbReference>
<evidence type="ECO:0000313" key="8">
    <source>
        <dbReference type="EMBL" id="EDP46426.1"/>
    </source>
</evidence>
<reference evidence="8" key="2">
    <citation type="submission" date="2007-10" db="EMBL/GenBank/DDBJ databases">
        <authorList>
            <person name="Myers G.S."/>
        </authorList>
    </citation>
    <scope>NUCLEOTIDE SEQUENCE [LARGE SCALE GENOMIC DNA]</scope>
</reference>
<dbReference type="InterPro" id="IPR013656">
    <property type="entry name" value="PAS_4"/>
</dbReference>
<dbReference type="GO" id="GO:0005886">
    <property type="term" value="C:plasma membrane"/>
    <property type="evidence" value="ECO:0007669"/>
    <property type="project" value="UniProtKB-ARBA"/>
</dbReference>
<dbReference type="AlphaFoldDB" id="A8PPP1"/>
<evidence type="ECO:0000256" key="1">
    <source>
        <dbReference type="ARBA" id="ARBA00000085"/>
    </source>
</evidence>
<dbReference type="OrthoDB" id="6187449at2"/>
<dbReference type="Pfam" id="PF02518">
    <property type="entry name" value="HATPase_c"/>
    <property type="match status" value="1"/>
</dbReference>
<evidence type="ECO:0000259" key="7">
    <source>
        <dbReference type="PROSITE" id="PS50113"/>
    </source>
</evidence>
<dbReference type="PANTHER" id="PTHR43047">
    <property type="entry name" value="TWO-COMPONENT HISTIDINE PROTEIN KINASE"/>
    <property type="match status" value="1"/>
</dbReference>
<evidence type="ECO:0000259" key="6">
    <source>
        <dbReference type="PROSITE" id="PS50109"/>
    </source>
</evidence>
<dbReference type="FunFam" id="3.30.565.10:FF:000006">
    <property type="entry name" value="Sensor histidine kinase WalK"/>
    <property type="match status" value="1"/>
</dbReference>
<proteinExistence type="predicted"/>
<dbReference type="NCBIfam" id="TIGR00229">
    <property type="entry name" value="sensory_box"/>
    <property type="match status" value="1"/>
</dbReference>
<dbReference type="CDD" id="cd16922">
    <property type="entry name" value="HATPase_EvgS-ArcB-TorS-like"/>
    <property type="match status" value="1"/>
</dbReference>
<dbReference type="GO" id="GO:0000155">
    <property type="term" value="F:phosphorelay sensor kinase activity"/>
    <property type="evidence" value="ECO:0007669"/>
    <property type="project" value="InterPro"/>
</dbReference>
<dbReference type="PROSITE" id="PS50109">
    <property type="entry name" value="HIS_KIN"/>
    <property type="match status" value="1"/>
</dbReference>
<dbReference type="SUPFAM" id="SSF55874">
    <property type="entry name" value="ATPase domain of HSP90 chaperone/DNA topoisomerase II/histidine kinase"/>
    <property type="match status" value="1"/>
</dbReference>
<dbReference type="SMART" id="SM00387">
    <property type="entry name" value="HATPase_c"/>
    <property type="match status" value="1"/>
</dbReference>
<keyword evidence="5 8" id="KW-0418">Kinase</keyword>
<reference evidence="8" key="1">
    <citation type="submission" date="2006-04" db="EMBL/GenBank/DDBJ databases">
        <authorList>
            <person name="Seshadri R."/>
            <person name="Federici B.A."/>
        </authorList>
    </citation>
    <scope>NUCLEOTIDE SEQUENCE [LARGE SCALE GENOMIC DNA]</scope>
</reference>
<comment type="catalytic activity">
    <reaction evidence="1">
        <text>ATP + protein L-histidine = ADP + protein N-phospho-L-histidine.</text>
        <dbReference type="EC" id="2.7.13.3"/>
    </reaction>
</comment>
<dbReference type="GO" id="GO:0009927">
    <property type="term" value="F:histidine phosphotransfer kinase activity"/>
    <property type="evidence" value="ECO:0007669"/>
    <property type="project" value="TreeGrafter"/>
</dbReference>
<name>A8PPP1_9COXI</name>
<dbReference type="eggNOG" id="COG2205">
    <property type="taxonomic scope" value="Bacteria"/>
</dbReference>
<dbReference type="Proteomes" id="UP000054075">
    <property type="component" value="Unassembled WGS sequence"/>
</dbReference>
<sequence>MTTITTYESLLNILAKAPGHIYWKDNKGIYQGSNDAQAIFLGYKTGKDLIGKTDFDLPWKKQAIYLKKIDEHVLETQKEYSIEEEVTGYEGKKAFFLSRKIPLYEPNTQKVIGIIGISLDITASKQAELAKQQFMMNMAHDLRTPLAGIIGIASIQANEKKCLDDQQQYGRWIMEAGNQLLELLNAVMDVMALEEREDALNHDRIELSHLMKELTDLMQPSIVAKGLHSEWQFDPKLPVITSDYMKLKRILLNLISNAIKFTEKGTVGVAIHLLGMNDNHARIEIQIKDTGIGIPSDQHEKIFDQFYRAHPSYRGVYSGYGVGLYLVKKAVDLLGGKITVSSEEGKGSCFTLVFNFPLAEEVKITFPGD</sequence>
<dbReference type="RefSeq" id="WP_006035404.1">
    <property type="nucleotide sequence ID" value="NZ_AAQJ02000001.1"/>
</dbReference>
<dbReference type="InterPro" id="IPR003594">
    <property type="entry name" value="HATPase_dom"/>
</dbReference>
<protein>
    <recommendedName>
        <fullName evidence="2">histidine kinase</fullName>
        <ecNumber evidence="2">2.7.13.3</ecNumber>
    </recommendedName>
</protein>
<dbReference type="CDD" id="cd00082">
    <property type="entry name" value="HisKA"/>
    <property type="match status" value="1"/>
</dbReference>
<evidence type="ECO:0000256" key="2">
    <source>
        <dbReference type="ARBA" id="ARBA00012438"/>
    </source>
</evidence>
<evidence type="ECO:0000256" key="4">
    <source>
        <dbReference type="ARBA" id="ARBA00022679"/>
    </source>
</evidence>
<keyword evidence="9" id="KW-1185">Reference proteome</keyword>
<evidence type="ECO:0000256" key="3">
    <source>
        <dbReference type="ARBA" id="ARBA00022553"/>
    </source>
</evidence>
<evidence type="ECO:0000256" key="5">
    <source>
        <dbReference type="ARBA" id="ARBA00022777"/>
    </source>
</evidence>
<dbReference type="SUPFAM" id="SSF47384">
    <property type="entry name" value="Homodimeric domain of signal transducing histidine kinase"/>
    <property type="match status" value="1"/>
</dbReference>
<dbReference type="SMART" id="SM00388">
    <property type="entry name" value="HisKA"/>
    <property type="match status" value="1"/>
</dbReference>
<feature type="domain" description="PAC" evidence="7">
    <location>
        <begin position="80"/>
        <end position="133"/>
    </location>
</feature>
<dbReference type="InterPro" id="IPR003661">
    <property type="entry name" value="HisK_dim/P_dom"/>
</dbReference>
<dbReference type="PRINTS" id="PR00344">
    <property type="entry name" value="BCTRLSENSOR"/>
</dbReference>
<feature type="domain" description="Histidine kinase" evidence="6">
    <location>
        <begin position="137"/>
        <end position="358"/>
    </location>
</feature>
<dbReference type="EMBL" id="AAQJ02000001">
    <property type="protein sequence ID" value="EDP46426.1"/>
    <property type="molecule type" value="Genomic_DNA"/>
</dbReference>
<organism evidence="8 9">
    <name type="scientific">Rickettsiella grylli</name>
    <dbReference type="NCBI Taxonomy" id="59196"/>
    <lineage>
        <taxon>Bacteria</taxon>
        <taxon>Pseudomonadati</taxon>
        <taxon>Pseudomonadota</taxon>
        <taxon>Gammaproteobacteria</taxon>
        <taxon>Legionellales</taxon>
        <taxon>Coxiellaceae</taxon>
        <taxon>Rickettsiella</taxon>
    </lineage>
</organism>
<dbReference type="STRING" id="59196.RICGR_1348"/>
<dbReference type="Pfam" id="PF08448">
    <property type="entry name" value="PAS_4"/>
    <property type="match status" value="1"/>
</dbReference>
<dbReference type="InterPro" id="IPR035965">
    <property type="entry name" value="PAS-like_dom_sf"/>
</dbReference>
<dbReference type="InterPro" id="IPR004358">
    <property type="entry name" value="Sig_transdc_His_kin-like_C"/>
</dbReference>
<dbReference type="InterPro" id="IPR000014">
    <property type="entry name" value="PAS"/>
</dbReference>